<protein>
    <submittedName>
        <fullName evidence="1">Uncharacterized protein</fullName>
    </submittedName>
</protein>
<name>A0A8J4DED2_9ACTN</name>
<organism evidence="1 2">
    <name type="scientific">Planotetraspora thailandica</name>
    <dbReference type="NCBI Taxonomy" id="487172"/>
    <lineage>
        <taxon>Bacteria</taxon>
        <taxon>Bacillati</taxon>
        <taxon>Actinomycetota</taxon>
        <taxon>Actinomycetes</taxon>
        <taxon>Streptosporangiales</taxon>
        <taxon>Streptosporangiaceae</taxon>
        <taxon>Planotetraspora</taxon>
    </lineage>
</organism>
<evidence type="ECO:0000313" key="2">
    <source>
        <dbReference type="Proteomes" id="UP000605992"/>
    </source>
</evidence>
<dbReference type="Proteomes" id="UP000605992">
    <property type="component" value="Unassembled WGS sequence"/>
</dbReference>
<keyword evidence="2" id="KW-1185">Reference proteome</keyword>
<proteinExistence type="predicted"/>
<sequence length="50" mass="5545">MFGNGDRLVQVTQRQWRELRRSSAEYAAAVDELVAQGVGRGPTGREIQQG</sequence>
<reference evidence="1" key="1">
    <citation type="submission" date="2021-01" db="EMBL/GenBank/DDBJ databases">
        <title>Whole genome shotgun sequence of Planotetraspora thailandica NBRC 104271.</title>
        <authorList>
            <person name="Komaki H."/>
            <person name="Tamura T."/>
        </authorList>
    </citation>
    <scope>NUCLEOTIDE SEQUENCE</scope>
    <source>
        <strain evidence="1">NBRC 104271</strain>
    </source>
</reference>
<gene>
    <name evidence="1" type="ORF">Pth03_74570</name>
</gene>
<dbReference type="AlphaFoldDB" id="A0A8J4DED2"/>
<accession>A0A8J4DED2</accession>
<dbReference type="EMBL" id="BOOR01000077">
    <property type="protein sequence ID" value="GII59068.1"/>
    <property type="molecule type" value="Genomic_DNA"/>
</dbReference>
<comment type="caution">
    <text evidence="1">The sequence shown here is derived from an EMBL/GenBank/DDBJ whole genome shotgun (WGS) entry which is preliminary data.</text>
</comment>
<evidence type="ECO:0000313" key="1">
    <source>
        <dbReference type="EMBL" id="GII59068.1"/>
    </source>
</evidence>